<name>A0A0C1U935_9BACT</name>
<dbReference type="Proteomes" id="UP000031433">
    <property type="component" value="Unassembled WGS sequence"/>
</dbReference>
<dbReference type="NCBIfam" id="TIGR01909">
    <property type="entry name" value="C_GCAxxG_C_C"/>
    <property type="match status" value="1"/>
</dbReference>
<dbReference type="EMBL" id="JXBL01000001">
    <property type="protein sequence ID" value="KIE44065.1"/>
    <property type="molecule type" value="Genomic_DNA"/>
</dbReference>
<evidence type="ECO:0000313" key="1">
    <source>
        <dbReference type="EMBL" id="KIE44065.1"/>
    </source>
</evidence>
<gene>
    <name evidence="1" type="ORF">SE37_16270</name>
</gene>
<dbReference type="Pfam" id="PF09719">
    <property type="entry name" value="C_GCAxxG_C_C"/>
    <property type="match status" value="1"/>
</dbReference>
<dbReference type="InterPro" id="IPR036280">
    <property type="entry name" value="Multihaem_cyt_sf"/>
</dbReference>
<dbReference type="RefSeq" id="WP_039647982.1">
    <property type="nucleotide sequence ID" value="NZ_JXBL01000001.1"/>
</dbReference>
<dbReference type="InterPro" id="IPR010181">
    <property type="entry name" value="CGCAxxGCC_motif"/>
</dbReference>
<organism evidence="1 2">
    <name type="scientific">Geobacter soli</name>
    <dbReference type="NCBI Taxonomy" id="1510391"/>
    <lineage>
        <taxon>Bacteria</taxon>
        <taxon>Pseudomonadati</taxon>
        <taxon>Thermodesulfobacteriota</taxon>
        <taxon>Desulfuromonadia</taxon>
        <taxon>Geobacterales</taxon>
        <taxon>Geobacteraceae</taxon>
        <taxon>Geobacter</taxon>
    </lineage>
</organism>
<dbReference type="AlphaFoldDB" id="A0A0C1U935"/>
<evidence type="ECO:0008006" key="3">
    <source>
        <dbReference type="Google" id="ProtNLM"/>
    </source>
</evidence>
<keyword evidence="2" id="KW-1185">Reference proteome</keyword>
<accession>A0A0C1U935</accession>
<dbReference type="SUPFAM" id="SSF48695">
    <property type="entry name" value="Multiheme cytochromes"/>
    <property type="match status" value="1"/>
</dbReference>
<sequence>MFWLKKRDNPTADSVAEQVGLDAEGFYRTGRMHCAEAVLMAMRNAYSPETPQDVVRLAAGFGGGSNAGCLCGAVSGGTMAFGLAVKEDKRRVNRLTRQLHEWFKHEYGATCCRIATKNAKGKGGCAVLTGEVARRTAELLEA</sequence>
<protein>
    <recommendedName>
        <fullName evidence="3">C_GCAxxG_C_C family protein</fullName>
    </recommendedName>
</protein>
<comment type="caution">
    <text evidence="1">The sequence shown here is derived from an EMBL/GenBank/DDBJ whole genome shotgun (WGS) entry which is preliminary data.</text>
</comment>
<evidence type="ECO:0000313" key="2">
    <source>
        <dbReference type="Proteomes" id="UP000031433"/>
    </source>
</evidence>
<reference evidence="1 2" key="1">
    <citation type="submission" date="2015-01" db="EMBL/GenBank/DDBJ databases">
        <title>Genome sequence of the anaerobic bacterium Geobacter soli GSS01, a dissimilatory Fe(III) reducer from soil.</title>
        <authorList>
            <person name="Yang G."/>
            <person name="Zhou S."/>
        </authorList>
    </citation>
    <scope>NUCLEOTIDE SEQUENCE [LARGE SCALE GENOMIC DNA]</scope>
    <source>
        <strain evidence="1 2">GSS01</strain>
    </source>
</reference>
<proteinExistence type="predicted"/>